<evidence type="ECO:0000313" key="1">
    <source>
        <dbReference type="EMBL" id="KAF1921447.1"/>
    </source>
</evidence>
<name>A0A6A5R699_AMPQU</name>
<evidence type="ECO:0000313" key="2">
    <source>
        <dbReference type="Proteomes" id="UP000800096"/>
    </source>
</evidence>
<sequence>MRSMHRLYRRAGVAWTTASTGQSNSGILTALSGLCATTGLQEEGSSADTATWCKRCRQKNGWTAGRPHRESCESCALRGARSSDACACVVACWQLCRKPRRRTCYVEDVEQDSSNGQGNRKGRG</sequence>
<organism evidence="1 2">
    <name type="scientific">Ampelomyces quisqualis</name>
    <name type="common">Powdery mildew agent</name>
    <dbReference type="NCBI Taxonomy" id="50730"/>
    <lineage>
        <taxon>Eukaryota</taxon>
        <taxon>Fungi</taxon>
        <taxon>Dikarya</taxon>
        <taxon>Ascomycota</taxon>
        <taxon>Pezizomycotina</taxon>
        <taxon>Dothideomycetes</taxon>
        <taxon>Pleosporomycetidae</taxon>
        <taxon>Pleosporales</taxon>
        <taxon>Pleosporineae</taxon>
        <taxon>Phaeosphaeriaceae</taxon>
        <taxon>Ampelomyces</taxon>
    </lineage>
</organism>
<proteinExistence type="predicted"/>
<reference evidence="1" key="1">
    <citation type="journal article" date="2020" name="Stud. Mycol.">
        <title>101 Dothideomycetes genomes: a test case for predicting lifestyles and emergence of pathogens.</title>
        <authorList>
            <person name="Haridas S."/>
            <person name="Albert R."/>
            <person name="Binder M."/>
            <person name="Bloem J."/>
            <person name="Labutti K."/>
            <person name="Salamov A."/>
            <person name="Andreopoulos B."/>
            <person name="Baker S."/>
            <person name="Barry K."/>
            <person name="Bills G."/>
            <person name="Bluhm B."/>
            <person name="Cannon C."/>
            <person name="Castanera R."/>
            <person name="Culley D."/>
            <person name="Daum C."/>
            <person name="Ezra D."/>
            <person name="Gonzalez J."/>
            <person name="Henrissat B."/>
            <person name="Kuo A."/>
            <person name="Liang C."/>
            <person name="Lipzen A."/>
            <person name="Lutzoni F."/>
            <person name="Magnuson J."/>
            <person name="Mondo S."/>
            <person name="Nolan M."/>
            <person name="Ohm R."/>
            <person name="Pangilinan J."/>
            <person name="Park H.-J."/>
            <person name="Ramirez L."/>
            <person name="Alfaro M."/>
            <person name="Sun H."/>
            <person name="Tritt A."/>
            <person name="Yoshinaga Y."/>
            <person name="Zwiers L.-H."/>
            <person name="Turgeon B."/>
            <person name="Goodwin S."/>
            <person name="Spatafora J."/>
            <person name="Crous P."/>
            <person name="Grigoriev I."/>
        </authorList>
    </citation>
    <scope>NUCLEOTIDE SEQUENCE</scope>
    <source>
        <strain evidence="1">HMLAC05119</strain>
    </source>
</reference>
<keyword evidence="2" id="KW-1185">Reference proteome</keyword>
<protein>
    <submittedName>
        <fullName evidence="1">Uncharacterized protein</fullName>
    </submittedName>
</protein>
<gene>
    <name evidence="1" type="ORF">BDU57DRAFT_49992</name>
</gene>
<dbReference type="Proteomes" id="UP000800096">
    <property type="component" value="Unassembled WGS sequence"/>
</dbReference>
<accession>A0A6A5R699</accession>
<dbReference type="AlphaFoldDB" id="A0A6A5R699"/>
<dbReference type="EMBL" id="ML979132">
    <property type="protein sequence ID" value="KAF1921447.1"/>
    <property type="molecule type" value="Genomic_DNA"/>
</dbReference>